<dbReference type="InterPro" id="IPR049326">
    <property type="entry name" value="Rhodopsin_dom_fungi"/>
</dbReference>
<evidence type="ECO:0000256" key="3">
    <source>
        <dbReference type="ARBA" id="ARBA00022989"/>
    </source>
</evidence>
<keyword evidence="2 7" id="KW-0812">Transmembrane</keyword>
<comment type="subcellular location">
    <subcellularLocation>
        <location evidence="1">Membrane</location>
        <topology evidence="1">Multi-pass membrane protein</topology>
    </subcellularLocation>
</comment>
<gene>
    <name evidence="9" type="ORF">yc1106_02770</name>
</gene>
<feature type="transmembrane region" description="Helical" evidence="7">
    <location>
        <begin position="48"/>
        <end position="67"/>
    </location>
</feature>
<organism evidence="9 10">
    <name type="scientific">Curvularia clavata</name>
    <dbReference type="NCBI Taxonomy" id="95742"/>
    <lineage>
        <taxon>Eukaryota</taxon>
        <taxon>Fungi</taxon>
        <taxon>Dikarya</taxon>
        <taxon>Ascomycota</taxon>
        <taxon>Pezizomycotina</taxon>
        <taxon>Dothideomycetes</taxon>
        <taxon>Pleosporomycetidae</taxon>
        <taxon>Pleosporales</taxon>
        <taxon>Pleosporineae</taxon>
        <taxon>Pleosporaceae</taxon>
        <taxon>Curvularia</taxon>
    </lineage>
</organism>
<keyword evidence="4 7" id="KW-0472">Membrane</keyword>
<comment type="similarity">
    <text evidence="5">Belongs to the SAT4 family.</text>
</comment>
<feature type="transmembrane region" description="Helical" evidence="7">
    <location>
        <begin position="128"/>
        <end position="149"/>
    </location>
</feature>
<evidence type="ECO:0000313" key="10">
    <source>
        <dbReference type="Proteomes" id="UP001056012"/>
    </source>
</evidence>
<evidence type="ECO:0000256" key="7">
    <source>
        <dbReference type="SAM" id="Phobius"/>
    </source>
</evidence>
<evidence type="ECO:0000259" key="8">
    <source>
        <dbReference type="Pfam" id="PF20684"/>
    </source>
</evidence>
<dbReference type="Pfam" id="PF20684">
    <property type="entry name" value="Fung_rhodopsin"/>
    <property type="match status" value="1"/>
</dbReference>
<evidence type="ECO:0000256" key="4">
    <source>
        <dbReference type="ARBA" id="ARBA00023136"/>
    </source>
</evidence>
<evidence type="ECO:0000256" key="2">
    <source>
        <dbReference type="ARBA" id="ARBA00022692"/>
    </source>
</evidence>
<evidence type="ECO:0000313" key="9">
    <source>
        <dbReference type="EMBL" id="USP75496.1"/>
    </source>
</evidence>
<proteinExistence type="inferred from homology"/>
<reference evidence="9" key="1">
    <citation type="submission" date="2021-12" db="EMBL/GenBank/DDBJ databases">
        <title>Curvularia clavata genome.</title>
        <authorList>
            <person name="Cao Y."/>
        </authorList>
    </citation>
    <scope>NUCLEOTIDE SEQUENCE</scope>
    <source>
        <strain evidence="9">Yc1106</strain>
    </source>
</reference>
<feature type="region of interest" description="Disordered" evidence="6">
    <location>
        <begin position="318"/>
        <end position="346"/>
    </location>
</feature>
<feature type="transmembrane region" description="Helical" evidence="7">
    <location>
        <begin position="169"/>
        <end position="194"/>
    </location>
</feature>
<feature type="transmembrane region" description="Helical" evidence="7">
    <location>
        <begin position="12"/>
        <end position="36"/>
    </location>
</feature>
<protein>
    <recommendedName>
        <fullName evidence="8">Rhodopsin domain-containing protein</fullName>
    </recommendedName>
</protein>
<dbReference type="OrthoDB" id="444631at2759"/>
<dbReference type="Proteomes" id="UP001056012">
    <property type="component" value="Chromosome 2"/>
</dbReference>
<dbReference type="VEuPathDB" id="FungiDB:yc1106_02770"/>
<accession>A0A9Q8Z408</accession>
<feature type="transmembrane region" description="Helical" evidence="7">
    <location>
        <begin position="244"/>
        <end position="264"/>
    </location>
</feature>
<feature type="compositionally biased region" description="Basic and acidic residues" evidence="6">
    <location>
        <begin position="319"/>
        <end position="339"/>
    </location>
</feature>
<dbReference type="AlphaFoldDB" id="A0A9Q8Z408"/>
<dbReference type="PANTHER" id="PTHR33048">
    <property type="entry name" value="PTH11-LIKE INTEGRAL MEMBRANE PROTEIN (AFU_ORTHOLOGUE AFUA_5G11245)"/>
    <property type="match status" value="1"/>
</dbReference>
<sequence length="373" mass="41473">MSSMSTPGESIAYRVIIVSVLGPVLAIPLCAIRVYTKLRILRNTGYDDYAIFFATLLALAYSITTIYQTSNGLGKHIADVTPRQFHNLMKIGGIAGQMLYNMATMFIKVSLCFFYLRFSISRAFHIAIYILMAISVIYSILSGFGFAWTCNPKEKYWDFTIMSGSCIDFNAFFLSNACINAATDFVLLVMPLFIIKNLTLPARRKLGVALLLMTGSFVFVVSLIRTEAIVRGMREVATDATWGMVLNFIWMFVHHTLYLINAIANISSLVEMWLGIICTCIPTLHTFIKNRRAARSTQDNANMPGHGMPEHQWIGLEDTPEKASDAKRSPRVDILDSKSHGSNSSATQSILYAETALPSLSHANTRSTTDLPV</sequence>
<name>A0A9Q8Z408_CURCL</name>
<keyword evidence="10" id="KW-1185">Reference proteome</keyword>
<feature type="transmembrane region" description="Helical" evidence="7">
    <location>
        <begin position="98"/>
        <end position="116"/>
    </location>
</feature>
<dbReference type="PANTHER" id="PTHR33048:SF55">
    <property type="entry name" value="INTEGRAL MEMBRANE PROTEIN"/>
    <property type="match status" value="1"/>
</dbReference>
<evidence type="ECO:0000256" key="5">
    <source>
        <dbReference type="ARBA" id="ARBA00038359"/>
    </source>
</evidence>
<evidence type="ECO:0000256" key="6">
    <source>
        <dbReference type="SAM" id="MobiDB-lite"/>
    </source>
</evidence>
<feature type="transmembrane region" description="Helical" evidence="7">
    <location>
        <begin position="206"/>
        <end position="224"/>
    </location>
</feature>
<dbReference type="EMBL" id="CP089275">
    <property type="protein sequence ID" value="USP75496.1"/>
    <property type="molecule type" value="Genomic_DNA"/>
</dbReference>
<feature type="domain" description="Rhodopsin" evidence="8">
    <location>
        <begin position="32"/>
        <end position="289"/>
    </location>
</feature>
<dbReference type="GO" id="GO:0016020">
    <property type="term" value="C:membrane"/>
    <property type="evidence" value="ECO:0007669"/>
    <property type="project" value="UniProtKB-SubCell"/>
</dbReference>
<dbReference type="InterPro" id="IPR052337">
    <property type="entry name" value="SAT4-like"/>
</dbReference>
<keyword evidence="3 7" id="KW-1133">Transmembrane helix</keyword>
<evidence type="ECO:0000256" key="1">
    <source>
        <dbReference type="ARBA" id="ARBA00004141"/>
    </source>
</evidence>